<dbReference type="AlphaFoldDB" id="A0A067JEX1"/>
<dbReference type="PROSITE" id="PS51257">
    <property type="entry name" value="PROKAR_LIPOPROTEIN"/>
    <property type="match status" value="1"/>
</dbReference>
<dbReference type="Pfam" id="PF04134">
    <property type="entry name" value="DCC1-like"/>
    <property type="match status" value="1"/>
</dbReference>
<gene>
    <name evidence="1" type="ORF">JCGZ_21774</name>
</gene>
<organism evidence="1 2">
    <name type="scientific">Jatropha curcas</name>
    <name type="common">Barbados nut</name>
    <dbReference type="NCBI Taxonomy" id="180498"/>
    <lineage>
        <taxon>Eukaryota</taxon>
        <taxon>Viridiplantae</taxon>
        <taxon>Streptophyta</taxon>
        <taxon>Embryophyta</taxon>
        <taxon>Tracheophyta</taxon>
        <taxon>Spermatophyta</taxon>
        <taxon>Magnoliopsida</taxon>
        <taxon>eudicotyledons</taxon>
        <taxon>Gunneridae</taxon>
        <taxon>Pentapetalae</taxon>
        <taxon>rosids</taxon>
        <taxon>fabids</taxon>
        <taxon>Malpighiales</taxon>
        <taxon>Euphorbiaceae</taxon>
        <taxon>Crotonoideae</taxon>
        <taxon>Jatropheae</taxon>
        <taxon>Jatropha</taxon>
    </lineage>
</organism>
<name>A0A067JEX1_JATCU</name>
<accession>A0A067JEX1</accession>
<dbReference type="OrthoDB" id="1921868at2759"/>
<dbReference type="PANTHER" id="PTHR33639:SF1">
    <property type="entry name" value="T23E23.25"/>
    <property type="match status" value="1"/>
</dbReference>
<reference evidence="1 2" key="1">
    <citation type="journal article" date="2014" name="PLoS ONE">
        <title>Global Analysis of Gene Expression Profiles in Physic Nut (Jatropha curcas L.) Seedlings Exposed to Salt Stress.</title>
        <authorList>
            <person name="Zhang L."/>
            <person name="Zhang C."/>
            <person name="Wu P."/>
            <person name="Chen Y."/>
            <person name="Li M."/>
            <person name="Jiang H."/>
            <person name="Wu G."/>
        </authorList>
    </citation>
    <scope>NUCLEOTIDE SEQUENCE [LARGE SCALE GENOMIC DNA]</scope>
    <source>
        <strain evidence="2">cv. GZQX0401</strain>
        <tissue evidence="1">Young leaves</tissue>
    </source>
</reference>
<dbReference type="GO" id="GO:0015035">
    <property type="term" value="F:protein-disulfide reductase activity"/>
    <property type="evidence" value="ECO:0007669"/>
    <property type="project" value="InterPro"/>
</dbReference>
<dbReference type="EMBL" id="KK915662">
    <property type="protein sequence ID" value="KDP21303.1"/>
    <property type="molecule type" value="Genomic_DNA"/>
</dbReference>
<keyword evidence="2" id="KW-1185">Reference proteome</keyword>
<protein>
    <recommendedName>
        <fullName evidence="3">Thiol-disulfide oxidoreductase DCC</fullName>
    </recommendedName>
</protein>
<sequence>MFLAKLQYWTATSTPRNAQFFSSSSSFSSSCLLKCSLFSSFSSSSFPFPSPTDIVSDTAAAVADVVPEAEDLLYPDVSISSTVKPVTAPTLLQPRVVVYDGVCHLCHRGVKWVIKADKYRKIKFCCLQSKAAEPYLRLCGLDREDVLRRFLFIEGLGQYHQASTAALRVLAYLPLPYSALSTLLIVPTPLRDAVYDHIARRRYDWFGKAEDCLVLKDKELLERFIDRDEMIDKRRSDK</sequence>
<evidence type="ECO:0000313" key="1">
    <source>
        <dbReference type="EMBL" id="KDP21303.1"/>
    </source>
</evidence>
<proteinExistence type="predicted"/>
<dbReference type="Proteomes" id="UP000027138">
    <property type="component" value="Unassembled WGS sequence"/>
</dbReference>
<evidence type="ECO:0000313" key="2">
    <source>
        <dbReference type="Proteomes" id="UP000027138"/>
    </source>
</evidence>
<dbReference type="InterPro" id="IPR052927">
    <property type="entry name" value="DCC_oxidoreductase"/>
</dbReference>
<evidence type="ECO:0008006" key="3">
    <source>
        <dbReference type="Google" id="ProtNLM"/>
    </source>
</evidence>
<dbReference type="PANTHER" id="PTHR33639">
    <property type="entry name" value="THIOL-DISULFIDE OXIDOREDUCTASE DCC"/>
    <property type="match status" value="1"/>
</dbReference>
<dbReference type="InterPro" id="IPR007263">
    <property type="entry name" value="DCC1-like"/>
</dbReference>